<keyword evidence="3" id="KW-1185">Reference proteome</keyword>
<accession>A0A315ZVV4</accession>
<organism evidence="2 3">
    <name type="scientific">Faecalicatena contorta</name>
    <dbReference type="NCBI Taxonomy" id="39482"/>
    <lineage>
        <taxon>Bacteria</taxon>
        <taxon>Bacillati</taxon>
        <taxon>Bacillota</taxon>
        <taxon>Clostridia</taxon>
        <taxon>Lachnospirales</taxon>
        <taxon>Lachnospiraceae</taxon>
        <taxon>Faecalicatena</taxon>
    </lineage>
</organism>
<reference evidence="3" key="1">
    <citation type="submission" date="2017-07" db="EMBL/GenBank/DDBJ databases">
        <authorList>
            <person name="Varghese N."/>
            <person name="Submissions S."/>
        </authorList>
    </citation>
    <scope>NUCLEOTIDE SEQUENCE [LARGE SCALE GENOMIC DNA]</scope>
    <source>
        <strain evidence="3">NLAE-zl-C134</strain>
    </source>
</reference>
<evidence type="ECO:0000259" key="1">
    <source>
        <dbReference type="Pfam" id="PF18978"/>
    </source>
</evidence>
<sequence length="243" mass="26676">MKETGRLKRKANACLICGEELQYLEKAELMACVVCNTEHLSNAKCAGGHYVCDECHSKKGIKEIINVCHNSKSRNPIEIARSIMTYPYIYMHGPEHHILVGASLLTAYANSGGDINLESALSEMEVRGKQVPGGFCGLYGCCGAAVSTGIYYSIITECTPLKKEEWQKSNLMTAAALTAIARHGGPRCCKRDSFLAIKEAAAYTEKNSGIKMELPERIACGFFKENNECLKEECLFYPANVQA</sequence>
<name>A0A315ZVV4_9FIRM</name>
<dbReference type="AlphaFoldDB" id="A0A315ZVV4"/>
<dbReference type="EMBL" id="UHJJ01000006">
    <property type="protein sequence ID" value="SUQ14383.1"/>
    <property type="molecule type" value="Genomic_DNA"/>
</dbReference>
<dbReference type="InterPro" id="IPR043768">
    <property type="entry name" value="DUF5714"/>
</dbReference>
<feature type="domain" description="DUF5714" evidence="1">
    <location>
        <begin position="64"/>
        <end position="237"/>
    </location>
</feature>
<protein>
    <recommendedName>
        <fullName evidence="1">DUF5714 domain-containing protein</fullName>
    </recommendedName>
</protein>
<dbReference type="OrthoDB" id="9813299at2"/>
<dbReference type="RefSeq" id="WP_109711213.1">
    <property type="nucleotide sequence ID" value="NZ_QGDS01000006.1"/>
</dbReference>
<proteinExistence type="predicted"/>
<dbReference type="Pfam" id="PF18978">
    <property type="entry name" value="DUF5714"/>
    <property type="match status" value="1"/>
</dbReference>
<dbReference type="Proteomes" id="UP000254051">
    <property type="component" value="Unassembled WGS sequence"/>
</dbReference>
<evidence type="ECO:0000313" key="3">
    <source>
        <dbReference type="Proteomes" id="UP000254051"/>
    </source>
</evidence>
<evidence type="ECO:0000313" key="2">
    <source>
        <dbReference type="EMBL" id="SUQ14383.1"/>
    </source>
</evidence>
<gene>
    <name evidence="2" type="ORF">SAMN05216529_10675</name>
</gene>